<evidence type="ECO:0008006" key="3">
    <source>
        <dbReference type="Google" id="ProtNLM"/>
    </source>
</evidence>
<dbReference type="Proteomes" id="UP000221653">
    <property type="component" value="Unassembled WGS sequence"/>
</dbReference>
<proteinExistence type="predicted"/>
<dbReference type="InterPro" id="IPR019004">
    <property type="entry name" value="YqeY/Aim41"/>
</dbReference>
<keyword evidence="2" id="KW-1185">Reference proteome</keyword>
<protein>
    <recommendedName>
        <fullName evidence="3">Glutamyl-tRNA amidotransferase</fullName>
    </recommendedName>
</protein>
<dbReference type="PANTHER" id="PTHR28055">
    <property type="entry name" value="ALTERED INHERITANCE OF MITOCHONDRIA PROTEIN 41, MITOCHONDRIAL"/>
    <property type="match status" value="1"/>
</dbReference>
<dbReference type="Gene3D" id="1.10.1510.10">
    <property type="entry name" value="Uncharacterised protein YqeY/AIM41 PF09424, N-terminal domain"/>
    <property type="match status" value="1"/>
</dbReference>
<dbReference type="InterPro" id="IPR023168">
    <property type="entry name" value="GatB_Yqey_C_2"/>
</dbReference>
<dbReference type="InterPro" id="IPR003789">
    <property type="entry name" value="Asn/Gln_tRNA_amidoTrase-B-like"/>
</dbReference>
<dbReference type="Gene3D" id="1.10.10.410">
    <property type="match status" value="1"/>
</dbReference>
<evidence type="ECO:0000313" key="1">
    <source>
        <dbReference type="EMBL" id="PFG27464.1"/>
    </source>
</evidence>
<comment type="caution">
    <text evidence="1">The sequence shown here is derived from an EMBL/GenBank/DDBJ whole genome shotgun (WGS) entry which is preliminary data.</text>
</comment>
<dbReference type="STRING" id="1724.GCA_001044175_00689"/>
<dbReference type="InterPro" id="IPR042184">
    <property type="entry name" value="YqeY/Aim41_N"/>
</dbReference>
<dbReference type="SUPFAM" id="SSF89095">
    <property type="entry name" value="GatB/YqeY motif"/>
    <property type="match status" value="1"/>
</dbReference>
<accession>A0A2A9DLJ4</accession>
<organism evidence="1 2">
    <name type="scientific">Corynebacterium renale</name>
    <dbReference type="NCBI Taxonomy" id="1724"/>
    <lineage>
        <taxon>Bacteria</taxon>
        <taxon>Bacillati</taxon>
        <taxon>Actinomycetota</taxon>
        <taxon>Actinomycetes</taxon>
        <taxon>Mycobacteriales</taxon>
        <taxon>Corynebacteriaceae</taxon>
        <taxon>Corynebacterium</taxon>
    </lineage>
</organism>
<dbReference type="PANTHER" id="PTHR28055:SF1">
    <property type="entry name" value="ALTERED INHERITANCE OF MITOCHONDRIA PROTEIN 41, MITOCHONDRIAL"/>
    <property type="match status" value="1"/>
</dbReference>
<dbReference type="EMBL" id="PDJF01000001">
    <property type="protein sequence ID" value="PFG27464.1"/>
    <property type="molecule type" value="Genomic_DNA"/>
</dbReference>
<dbReference type="GO" id="GO:0016884">
    <property type="term" value="F:carbon-nitrogen ligase activity, with glutamine as amido-N-donor"/>
    <property type="evidence" value="ECO:0007669"/>
    <property type="project" value="InterPro"/>
</dbReference>
<evidence type="ECO:0000313" key="2">
    <source>
        <dbReference type="Proteomes" id="UP000221653"/>
    </source>
</evidence>
<reference evidence="1 2" key="1">
    <citation type="submission" date="2017-10" db="EMBL/GenBank/DDBJ databases">
        <title>Sequencing the genomes of 1000 actinobacteria strains.</title>
        <authorList>
            <person name="Klenk H.-P."/>
        </authorList>
    </citation>
    <scope>NUCLEOTIDE SEQUENCE [LARGE SCALE GENOMIC DNA]</scope>
    <source>
        <strain evidence="1 2">DSM 20688</strain>
    </source>
</reference>
<dbReference type="Pfam" id="PF09424">
    <property type="entry name" value="YqeY"/>
    <property type="match status" value="1"/>
</dbReference>
<dbReference type="RefSeq" id="WP_048378808.1">
    <property type="nucleotide sequence ID" value="NZ_LDYE01000002.1"/>
</dbReference>
<sequence>MTELKNQLRTDMKEAMKAKDKVRLGTIRMALAAIQEEETKGAKHELTDPEILKVIAREIKKRKESAEVYQEAGRTELADNELAEAAVLEGYQPKQLDDAQLAALVNETVAEVAGDDAPSMKIMGQVMKAAQAKAAGQVDGKRLSEAVKAALA</sequence>
<name>A0A2A9DLJ4_9CORY</name>
<dbReference type="AlphaFoldDB" id="A0A2A9DLJ4"/>
<gene>
    <name evidence="1" type="ORF">ATK06_0524</name>
</gene>
<dbReference type="OrthoDB" id="5244551at2"/>